<dbReference type="AlphaFoldDB" id="A0A7W6VI18"/>
<feature type="domain" description="Thiamine pyrophosphate enzyme TPP-binding" evidence="5">
    <location>
        <begin position="228"/>
        <end position="340"/>
    </location>
</feature>
<keyword evidence="1" id="KW-0210">Decarboxylase</keyword>
<dbReference type="CDD" id="cd07035">
    <property type="entry name" value="TPP_PYR_POX_like"/>
    <property type="match status" value="1"/>
</dbReference>
<evidence type="ECO:0000259" key="6">
    <source>
        <dbReference type="Pfam" id="PF02776"/>
    </source>
</evidence>
<dbReference type="InterPro" id="IPR051818">
    <property type="entry name" value="TPP_dependent_decarboxylase"/>
</dbReference>
<protein>
    <submittedName>
        <fullName evidence="7">Phosphonopyruvate decarboxylase</fullName>
        <ecNumber evidence="7">4.1.1.82</ecNumber>
    </submittedName>
</protein>
<evidence type="ECO:0000259" key="5">
    <source>
        <dbReference type="Pfam" id="PF02775"/>
    </source>
</evidence>
<keyword evidence="7" id="KW-0670">Pyruvate</keyword>
<accession>A0A7W6VI18</accession>
<dbReference type="GO" id="GO:0030976">
    <property type="term" value="F:thiamine pyrophosphate binding"/>
    <property type="evidence" value="ECO:0007669"/>
    <property type="project" value="InterPro"/>
</dbReference>
<keyword evidence="3 7" id="KW-0456">Lyase</keyword>
<dbReference type="Proteomes" id="UP000523431">
    <property type="component" value="Unassembled WGS sequence"/>
</dbReference>
<dbReference type="GO" id="GO:0033980">
    <property type="term" value="F:phosphonopyruvate decarboxylase activity"/>
    <property type="evidence" value="ECO:0007669"/>
    <property type="project" value="UniProtKB-EC"/>
</dbReference>
<name>A0A7W6VI18_RHIET</name>
<sequence length="383" mass="40970">MTEMREHGFDFFTGVPCSFLQPLINEVIASDEVSFVIATSEGEAGGIAAGAWLGGKRPVVLLQNSGLGNLVNPITSLNHTFKITSLLIVTWRGQPGLADEPQHELMGQLTHSLLELLRIPFAEFPRDNLARNLLLKKACEHMDATGLPFAIIVRKDDLSGHATIVGPSLPRQIASSITRKHCGDPYLTRYDALSAIDQLIPADTAVVATTGKTGRELFTVADRDRNLYVVGSMGCASAIGLGLAMTMDRKVLVIDGDGAALMKLGNLATIGAKRPRRFAHILLDNGVHDSTGGQATSSATIDFAGIAAAAGYQRVASFDNVATLNELLRSSWMDGPSFLHLRIAAGSPHKLGRPSVQLRSPDDLETSSGERSARHCKLINGVF</sequence>
<dbReference type="GO" id="GO:0032923">
    <property type="term" value="P:organic phosphonate biosynthetic process"/>
    <property type="evidence" value="ECO:0007669"/>
    <property type="project" value="InterPro"/>
</dbReference>
<proteinExistence type="predicted"/>
<evidence type="ECO:0000256" key="2">
    <source>
        <dbReference type="ARBA" id="ARBA00023052"/>
    </source>
</evidence>
<dbReference type="EC" id="4.1.1.82" evidence="7"/>
<dbReference type="Pfam" id="PF02776">
    <property type="entry name" value="TPP_enzyme_N"/>
    <property type="match status" value="1"/>
</dbReference>
<dbReference type="Proteomes" id="UP000557344">
    <property type="component" value="Unassembled WGS sequence"/>
</dbReference>
<dbReference type="SUPFAM" id="SSF52518">
    <property type="entry name" value="Thiamin diphosphate-binding fold (THDP-binding)"/>
    <property type="match status" value="2"/>
</dbReference>
<dbReference type="PANTHER" id="PTHR42818:SF1">
    <property type="entry name" value="SULFOPYRUVATE DECARBOXYLASE"/>
    <property type="match status" value="1"/>
</dbReference>
<dbReference type="Pfam" id="PF02775">
    <property type="entry name" value="TPP_enzyme_C"/>
    <property type="match status" value="1"/>
</dbReference>
<dbReference type="EMBL" id="JACIHU010000039">
    <property type="protein sequence ID" value="MBB4483592.1"/>
    <property type="molecule type" value="Genomic_DNA"/>
</dbReference>
<reference evidence="9 10" key="1">
    <citation type="submission" date="2020-08" db="EMBL/GenBank/DDBJ databases">
        <title>Genomic Encyclopedia of Type Strains, Phase IV (KMG-V): Genome sequencing to study the core and pangenomes of soil and plant-associated prokaryotes.</title>
        <authorList>
            <person name="Whitman W."/>
        </authorList>
    </citation>
    <scope>NUCLEOTIDE SEQUENCE [LARGE SCALE GENOMIC DNA]</scope>
    <source>
        <strain evidence="7 10">SEMIA 471</strain>
        <strain evidence="8 9">SEMIA 489</strain>
    </source>
</reference>
<evidence type="ECO:0000256" key="1">
    <source>
        <dbReference type="ARBA" id="ARBA00022793"/>
    </source>
</evidence>
<evidence type="ECO:0000313" key="9">
    <source>
        <dbReference type="Proteomes" id="UP000523431"/>
    </source>
</evidence>
<dbReference type="InterPro" id="IPR017684">
    <property type="entry name" value="Phosphono-pyrv_decarboxylase"/>
</dbReference>
<keyword evidence="2" id="KW-0786">Thiamine pyrophosphate</keyword>
<dbReference type="InterPro" id="IPR029061">
    <property type="entry name" value="THDP-binding"/>
</dbReference>
<comment type="caution">
    <text evidence="7">The sequence shown here is derived from an EMBL/GenBank/DDBJ whole genome shotgun (WGS) entry which is preliminary data.</text>
</comment>
<evidence type="ECO:0000313" key="8">
    <source>
        <dbReference type="EMBL" id="MBB4539423.1"/>
    </source>
</evidence>
<dbReference type="Gene3D" id="3.40.50.970">
    <property type="match status" value="2"/>
</dbReference>
<evidence type="ECO:0000256" key="4">
    <source>
        <dbReference type="SAM" id="MobiDB-lite"/>
    </source>
</evidence>
<dbReference type="InterPro" id="IPR011766">
    <property type="entry name" value="TPP_enzyme_TPP-bd"/>
</dbReference>
<evidence type="ECO:0000313" key="7">
    <source>
        <dbReference type="EMBL" id="MBB4483592.1"/>
    </source>
</evidence>
<dbReference type="NCBIfam" id="TIGR03297">
    <property type="entry name" value="Ppyr-DeCO2ase"/>
    <property type="match status" value="1"/>
</dbReference>
<feature type="region of interest" description="Disordered" evidence="4">
    <location>
        <begin position="351"/>
        <end position="371"/>
    </location>
</feature>
<dbReference type="PANTHER" id="PTHR42818">
    <property type="entry name" value="SULFOPYRUVATE DECARBOXYLASE SUBUNIT ALPHA"/>
    <property type="match status" value="1"/>
</dbReference>
<dbReference type="EMBL" id="JACIID010000040">
    <property type="protein sequence ID" value="MBB4539423.1"/>
    <property type="molecule type" value="Genomic_DNA"/>
</dbReference>
<organism evidence="7 10">
    <name type="scientific">Rhizobium etli</name>
    <dbReference type="NCBI Taxonomy" id="29449"/>
    <lineage>
        <taxon>Bacteria</taxon>
        <taxon>Pseudomonadati</taxon>
        <taxon>Pseudomonadota</taxon>
        <taxon>Alphaproteobacteria</taxon>
        <taxon>Hyphomicrobiales</taxon>
        <taxon>Rhizobiaceae</taxon>
        <taxon>Rhizobium/Agrobacterium group</taxon>
        <taxon>Rhizobium</taxon>
    </lineage>
</organism>
<dbReference type="InterPro" id="IPR012001">
    <property type="entry name" value="Thiamin_PyroP_enz_TPP-bd_dom"/>
</dbReference>
<gene>
    <name evidence="7" type="ORF">GGE46_006220</name>
    <name evidence="8" type="ORF">GGE57_006219</name>
</gene>
<feature type="domain" description="Thiamine pyrophosphate enzyme N-terminal TPP-binding" evidence="6">
    <location>
        <begin position="4"/>
        <end position="106"/>
    </location>
</feature>
<evidence type="ECO:0000313" key="10">
    <source>
        <dbReference type="Proteomes" id="UP000557344"/>
    </source>
</evidence>
<evidence type="ECO:0000256" key="3">
    <source>
        <dbReference type="ARBA" id="ARBA00023239"/>
    </source>
</evidence>